<keyword evidence="2" id="KW-1185">Reference proteome</keyword>
<evidence type="ECO:0000313" key="1">
    <source>
        <dbReference type="EMBL" id="APG64798.1"/>
    </source>
</evidence>
<name>A0A1L3JI48_9FLAO</name>
<dbReference type="Proteomes" id="UP000181898">
    <property type="component" value="Chromosome"/>
</dbReference>
<accession>A0A1L3JI48</accession>
<reference evidence="1 2" key="1">
    <citation type="submission" date="2016-11" db="EMBL/GenBank/DDBJ databases">
        <title>Tenacibaculum sp. LPB0136, isolated from marine environment.</title>
        <authorList>
            <person name="Kim E."/>
            <person name="Yi H."/>
        </authorList>
    </citation>
    <scope>NUCLEOTIDE SEQUENCE [LARGE SCALE GENOMIC DNA]</scope>
    <source>
        <strain evidence="1 2">LPB0136</strain>
    </source>
</reference>
<sequence length="90" mass="9987">MLLAFFLKKRAQTDRSIPNAGLLIKDLLFPVLAGIYNYVALNKENASFHAMTLADMHALAIETASFLVVSSSGFVKNEQICIENKTKKIQ</sequence>
<dbReference type="STRING" id="1850252.LPB136_05220"/>
<dbReference type="AlphaFoldDB" id="A0A1L3JI48"/>
<organism evidence="1 2">
    <name type="scientific">Tenacibaculum todarodis</name>
    <dbReference type="NCBI Taxonomy" id="1850252"/>
    <lineage>
        <taxon>Bacteria</taxon>
        <taxon>Pseudomonadati</taxon>
        <taxon>Bacteroidota</taxon>
        <taxon>Flavobacteriia</taxon>
        <taxon>Flavobacteriales</taxon>
        <taxon>Flavobacteriaceae</taxon>
        <taxon>Tenacibaculum</taxon>
    </lineage>
</organism>
<dbReference type="EMBL" id="CP018155">
    <property type="protein sequence ID" value="APG64798.1"/>
    <property type="molecule type" value="Genomic_DNA"/>
</dbReference>
<evidence type="ECO:0000313" key="2">
    <source>
        <dbReference type="Proteomes" id="UP000181898"/>
    </source>
</evidence>
<protein>
    <submittedName>
        <fullName evidence="1">Uncharacterized protein</fullName>
    </submittedName>
</protein>
<proteinExistence type="predicted"/>
<gene>
    <name evidence="1" type="ORF">LPB136_05220</name>
</gene>
<dbReference type="KEGG" id="ten:LPB136_05220"/>